<organism evidence="1">
    <name type="scientific">marine sediment metagenome</name>
    <dbReference type="NCBI Taxonomy" id="412755"/>
    <lineage>
        <taxon>unclassified sequences</taxon>
        <taxon>metagenomes</taxon>
        <taxon>ecological metagenomes</taxon>
    </lineage>
</organism>
<dbReference type="AlphaFoldDB" id="A0A0F9KR27"/>
<accession>A0A0F9KR27</accession>
<name>A0A0F9KR27_9ZZZZ</name>
<feature type="non-terminal residue" evidence="1">
    <location>
        <position position="29"/>
    </location>
</feature>
<evidence type="ECO:0000313" key="1">
    <source>
        <dbReference type="EMBL" id="KKM84258.1"/>
    </source>
</evidence>
<sequence>MVRVKTPPITKPEPCTNVRGFAHEWAIDS</sequence>
<proteinExistence type="predicted"/>
<reference evidence="1" key="1">
    <citation type="journal article" date="2015" name="Nature">
        <title>Complex archaea that bridge the gap between prokaryotes and eukaryotes.</title>
        <authorList>
            <person name="Spang A."/>
            <person name="Saw J.H."/>
            <person name="Jorgensen S.L."/>
            <person name="Zaremba-Niedzwiedzka K."/>
            <person name="Martijn J."/>
            <person name="Lind A.E."/>
            <person name="van Eijk R."/>
            <person name="Schleper C."/>
            <person name="Guy L."/>
            <person name="Ettema T.J."/>
        </authorList>
    </citation>
    <scope>NUCLEOTIDE SEQUENCE</scope>
</reference>
<dbReference type="EMBL" id="LAZR01007594">
    <property type="protein sequence ID" value="KKM84258.1"/>
    <property type="molecule type" value="Genomic_DNA"/>
</dbReference>
<comment type="caution">
    <text evidence="1">The sequence shown here is derived from an EMBL/GenBank/DDBJ whole genome shotgun (WGS) entry which is preliminary data.</text>
</comment>
<protein>
    <submittedName>
        <fullName evidence="1">Uncharacterized protein</fullName>
    </submittedName>
</protein>
<gene>
    <name evidence="1" type="ORF">LCGC14_1300910</name>
</gene>